<feature type="transmembrane region" description="Helical" evidence="1">
    <location>
        <begin position="12"/>
        <end position="38"/>
    </location>
</feature>
<keyword evidence="1" id="KW-1133">Transmembrane helix</keyword>
<dbReference type="Proteomes" id="UP000178092">
    <property type="component" value="Unassembled WGS sequence"/>
</dbReference>
<dbReference type="AlphaFoldDB" id="A0A1G2R0Y6"/>
<sequence>MKRHRSSSRGFTFIEAIAYIAALSIVVMAVFLFLVWVMQVHAKNIVLRETLENAERAMDLILLEAREAEGLYIPTFTATQLSLVSNRHVPSSETSTYIDLFLCGERICMKKEFEYPIALTSDDIRITNLEFRVVATDANIPSLYVTVTAEYDGPAGKPEFEAEVTLTSAVSFRE</sequence>
<dbReference type="EMBL" id="MHTV01000032">
    <property type="protein sequence ID" value="OHA66490.1"/>
    <property type="molecule type" value="Genomic_DNA"/>
</dbReference>
<evidence type="ECO:0000313" key="3">
    <source>
        <dbReference type="Proteomes" id="UP000178092"/>
    </source>
</evidence>
<comment type="caution">
    <text evidence="2">The sequence shown here is derived from an EMBL/GenBank/DDBJ whole genome shotgun (WGS) entry which is preliminary data.</text>
</comment>
<organism evidence="2 3">
    <name type="scientific">Candidatus Wildermuthbacteria bacterium RIFCSPHIGHO2_02_FULL_45_25</name>
    <dbReference type="NCBI Taxonomy" id="1802450"/>
    <lineage>
        <taxon>Bacteria</taxon>
        <taxon>Candidatus Wildermuthiibacteriota</taxon>
    </lineage>
</organism>
<accession>A0A1G2R0Y6</accession>
<reference evidence="2 3" key="1">
    <citation type="journal article" date="2016" name="Nat. Commun.">
        <title>Thousands of microbial genomes shed light on interconnected biogeochemical processes in an aquifer system.</title>
        <authorList>
            <person name="Anantharaman K."/>
            <person name="Brown C.T."/>
            <person name="Hug L.A."/>
            <person name="Sharon I."/>
            <person name="Castelle C.J."/>
            <person name="Probst A.J."/>
            <person name="Thomas B.C."/>
            <person name="Singh A."/>
            <person name="Wilkins M.J."/>
            <person name="Karaoz U."/>
            <person name="Brodie E.L."/>
            <person name="Williams K.H."/>
            <person name="Hubbard S.S."/>
            <person name="Banfield J.F."/>
        </authorList>
    </citation>
    <scope>NUCLEOTIDE SEQUENCE [LARGE SCALE GENOMIC DNA]</scope>
</reference>
<protein>
    <submittedName>
        <fullName evidence="2">Uncharacterized protein</fullName>
    </submittedName>
</protein>
<evidence type="ECO:0000256" key="1">
    <source>
        <dbReference type="SAM" id="Phobius"/>
    </source>
</evidence>
<evidence type="ECO:0000313" key="2">
    <source>
        <dbReference type="EMBL" id="OHA66490.1"/>
    </source>
</evidence>
<gene>
    <name evidence="2" type="ORF">A3C04_04095</name>
</gene>
<proteinExistence type="predicted"/>
<keyword evidence="1" id="KW-0472">Membrane</keyword>
<name>A0A1G2R0Y6_9BACT</name>
<keyword evidence="1" id="KW-0812">Transmembrane</keyword>